<dbReference type="PANTHER" id="PTHR11339">
    <property type="entry name" value="EXTRACELLULAR MATRIX GLYCOPROTEIN RELATED"/>
    <property type="match status" value="1"/>
</dbReference>
<dbReference type="InterPro" id="IPR002919">
    <property type="entry name" value="TIL_dom"/>
</dbReference>
<accession>A0AA35KPS9</accession>
<dbReference type="InterPro" id="IPR035234">
    <property type="entry name" value="IgGFc-bd_N"/>
</dbReference>
<feature type="domain" description="VWFD" evidence="4">
    <location>
        <begin position="1491"/>
        <end position="1662"/>
    </location>
</feature>
<evidence type="ECO:0000259" key="4">
    <source>
        <dbReference type="PROSITE" id="PS51233"/>
    </source>
</evidence>
<dbReference type="PROSITE" id="PS51233">
    <property type="entry name" value="VWFD"/>
    <property type="match status" value="3"/>
</dbReference>
<dbReference type="InterPro" id="IPR001846">
    <property type="entry name" value="VWF_type-D"/>
</dbReference>
<dbReference type="Pfam" id="PF00094">
    <property type="entry name" value="VWD"/>
    <property type="match status" value="3"/>
</dbReference>
<gene>
    <name evidence="5" type="ORF">PODLI_1B042457</name>
</gene>
<dbReference type="SUPFAM" id="SSF57567">
    <property type="entry name" value="Serine protease inhibitors"/>
    <property type="match status" value="5"/>
</dbReference>
<reference evidence="5" key="1">
    <citation type="submission" date="2022-12" db="EMBL/GenBank/DDBJ databases">
        <authorList>
            <person name="Alioto T."/>
            <person name="Alioto T."/>
            <person name="Gomez Garrido J."/>
        </authorList>
    </citation>
    <scope>NUCLEOTIDE SEQUENCE</scope>
</reference>
<evidence type="ECO:0000256" key="2">
    <source>
        <dbReference type="ARBA" id="ARBA00023157"/>
    </source>
</evidence>
<dbReference type="PANTHER" id="PTHR11339:SF373">
    <property type="entry name" value="VWFD DOMAIN-CONTAINING PROTEIN"/>
    <property type="match status" value="1"/>
</dbReference>
<dbReference type="GO" id="GO:0005615">
    <property type="term" value="C:extracellular space"/>
    <property type="evidence" value="ECO:0007669"/>
    <property type="project" value="TreeGrafter"/>
</dbReference>
<dbReference type="SMART" id="SM00832">
    <property type="entry name" value="C8"/>
    <property type="match status" value="2"/>
</dbReference>
<evidence type="ECO:0000256" key="1">
    <source>
        <dbReference type="ARBA" id="ARBA00022737"/>
    </source>
</evidence>
<dbReference type="Pfam" id="PF01826">
    <property type="entry name" value="TIL"/>
    <property type="match status" value="5"/>
</dbReference>
<dbReference type="CDD" id="cd19941">
    <property type="entry name" value="TIL"/>
    <property type="match status" value="5"/>
</dbReference>
<dbReference type="GO" id="GO:0031012">
    <property type="term" value="C:extracellular matrix"/>
    <property type="evidence" value="ECO:0007669"/>
    <property type="project" value="TreeGrafter"/>
</dbReference>
<feature type="domain" description="VWFD" evidence="4">
    <location>
        <begin position="1101"/>
        <end position="1281"/>
    </location>
</feature>
<dbReference type="Gene3D" id="2.10.25.10">
    <property type="entry name" value="Laminin"/>
    <property type="match status" value="5"/>
</dbReference>
<dbReference type="Pfam" id="PF17517">
    <property type="entry name" value="IgGFc_binding"/>
    <property type="match status" value="1"/>
</dbReference>
<name>A0AA35KPS9_9SAUR</name>
<organism evidence="5 6">
    <name type="scientific">Podarcis lilfordi</name>
    <name type="common">Lilford's wall lizard</name>
    <dbReference type="NCBI Taxonomy" id="74358"/>
    <lineage>
        <taxon>Eukaryota</taxon>
        <taxon>Metazoa</taxon>
        <taxon>Chordata</taxon>
        <taxon>Craniata</taxon>
        <taxon>Vertebrata</taxon>
        <taxon>Euteleostomi</taxon>
        <taxon>Lepidosauria</taxon>
        <taxon>Squamata</taxon>
        <taxon>Bifurcata</taxon>
        <taxon>Unidentata</taxon>
        <taxon>Episquamata</taxon>
        <taxon>Laterata</taxon>
        <taxon>Lacertibaenia</taxon>
        <taxon>Lacertidae</taxon>
        <taxon>Podarcis</taxon>
    </lineage>
</organism>
<dbReference type="InterPro" id="IPR050780">
    <property type="entry name" value="Mucin_vWF_Thrombospondin_sf"/>
</dbReference>
<sequence length="1662" mass="180865">MWSDLYLELHKTISLTSFLYSFAAMAMRLLFLLTGLALLSGPCTASSQGKEFVTAFMLNIKQNQRNTKLELLITGYHPATTVTVTSNKATFQNTVPVNEGETVSIELPASTEMVGTDTFDRAVTIRANHDISVFSRSHKDYSTGAMVVYPVEQLGMLYYVVTPVGEMADTFKEFAVVAYEAATRVDIRLTGSVTFKGRVYPAGSILVVNLKAFQAIQLQSLQDLSGTKVESSGPVAVLSGHSCAKNHTHCDHVVEQLLPVSRWGAAFLVPPVSFQSRYDMAYIVASQNTSVTYQSGPTAGNYNMRAGEAIQLSIQPSRALYISADRGIQVLFFFAGASRGRTIYDPFLINIPPLTSYCRSYRIEGIAGFDNYAVIIAKTSETSEITLEKRAVENIQWRPIPATEYSSAQLSLGRKANSLSLEHPSTPFGLFIFGGSFRDGYGSIALCSSVFDPDTTVAPLSCPENSHFEACGSACPATCSHRTVPSECTETCVEICQCNRGYILSDEKCIPVESCTNTSMGPTDPPIDCPENSHFETCGNPCPATCSDRTAPDECTDGCVEICQCDAGYILNDEKCVPVESCPSTLTVPTSAPVPCPENSHFVSCGTPCPATCSDKSAPETCNDTCVAACQCDEGYVLSAEACIPVEKCPCIYKGVSYSAGEEFWADEGCHTRCKCDSKLGKVTCTKSSCKANEKCALVNGIWGCHPTSYFTCIGTGDPHYTTFDGKKFNFMGTCIYQMAGVCSKDPALTPFSVTVENNNRGSKAVSFTKVVTLEVYNMTISLSQEHPQKIKVNGVFVDLPFSYGKKLKVYISGVHGFIKTDFDLRVSFDWYSYARVIIPSTYANAVCGLCGNANQDPSDDFAMKDGAQTTDEIQFADSWKLKEVPGCSAGCSDCPVCSEAEKQTYKGDQFCGILKRRDGPFRQCHETIDPTPYFDDCVFDTCQYKGHHDTLCSAISVYVTACQSLNIEVGKWRSASFCRLPCQPNSHYELCGSGCPSTCQNRSSTIKCGGPCDAPCTEGCFCDPGFVLSGDQCVHLAECGCVHQGRYYKKGEEFYPSSSCQEKCRCLDNGATKCQQFSCGAHEECRVENGIQGCHPAGYGTAIALGDPLYISFDGQSFHFHGSCTYTLAKVCSTDPRLQNFSILVENEKLGNGHLAQIRKVVVSVHQHTIVLERGRKWIAMVDEEFCTLPVNRDERKLWITQEGINIILQASFGLTVLYDTSSYVRVTVPSTYQGHMCGLGGNFNGDERDDFMLPSGESAETVDEFGASWQVPLDGAICSSGCGEECPIFDTVQTAPYENDDSCGMITSETGPFKDCSSLVSPSDYLEQCLYDLAAAKGEQEYLCRNLQAYAAACQSAGVKIGAWRTKSFCPLTCPANSHYETCTKPVCDFSCASLSTPLQCTRKCFEGCQCDDGYLFDGDTCVPTDKCGCVHDGLYLKAGESIFSSNCMEKCTCGDLGKLTCVNSSCQIDTCALKDGRRACESMEHLEGECRLTPGAQLSSFDGASGKYFCDGVYDLVSVCDESAPFWFRVSVSIGKDNEDSLVAGRAVYVFFPDASITVKKNNRTWVNGRPVSLPYKVSKEVSVSKVHDGMQIDQASQVQVLLHPSGEVRVKVRKSLAGKLCAPCGNFNDDSTDELKMPSGKVETNVAEVLHAWKARDF</sequence>
<keyword evidence="1" id="KW-0677">Repeat</keyword>
<evidence type="ECO:0000313" key="6">
    <source>
        <dbReference type="Proteomes" id="UP001178461"/>
    </source>
</evidence>
<dbReference type="Pfam" id="PF12714">
    <property type="entry name" value="TILa"/>
    <property type="match status" value="2"/>
</dbReference>
<dbReference type="SMART" id="SM00216">
    <property type="entry name" value="VWD"/>
    <property type="match status" value="3"/>
</dbReference>
<protein>
    <submittedName>
        <fullName evidence="5">IgGFc-binding protein-like</fullName>
    </submittedName>
</protein>
<dbReference type="EMBL" id="OX395133">
    <property type="protein sequence ID" value="CAI5781333.1"/>
    <property type="molecule type" value="Genomic_DNA"/>
</dbReference>
<dbReference type="InterPro" id="IPR014853">
    <property type="entry name" value="VWF/SSPO/ZAN-like_Cys-rich_dom"/>
</dbReference>
<dbReference type="SMART" id="SM00215">
    <property type="entry name" value="VWC_out"/>
    <property type="match status" value="2"/>
</dbReference>
<dbReference type="Proteomes" id="UP001178461">
    <property type="component" value="Chromosome 8"/>
</dbReference>
<keyword evidence="2" id="KW-1015">Disulfide bond</keyword>
<keyword evidence="3" id="KW-0325">Glycoprotein</keyword>
<dbReference type="InterPro" id="IPR025615">
    <property type="entry name" value="TILa_dom"/>
</dbReference>
<feature type="domain" description="VWFD" evidence="4">
    <location>
        <begin position="711"/>
        <end position="889"/>
    </location>
</feature>
<evidence type="ECO:0000313" key="5">
    <source>
        <dbReference type="EMBL" id="CAI5781333.1"/>
    </source>
</evidence>
<dbReference type="InterPro" id="IPR036084">
    <property type="entry name" value="Ser_inhib-like_sf"/>
</dbReference>
<dbReference type="InterPro" id="IPR001007">
    <property type="entry name" value="VWF_dom"/>
</dbReference>
<evidence type="ECO:0000256" key="3">
    <source>
        <dbReference type="ARBA" id="ARBA00023180"/>
    </source>
</evidence>
<dbReference type="Pfam" id="PF08742">
    <property type="entry name" value="C8"/>
    <property type="match status" value="2"/>
</dbReference>
<keyword evidence="6" id="KW-1185">Reference proteome</keyword>
<dbReference type="FunFam" id="2.10.25.10:FF:000055">
    <property type="entry name" value="alpha-tectorin isoform X1"/>
    <property type="match status" value="5"/>
</dbReference>
<proteinExistence type="predicted"/>